<evidence type="ECO:0000313" key="1">
    <source>
        <dbReference type="EMBL" id="UZT28909.1"/>
    </source>
</evidence>
<dbReference type="GO" id="GO:0016787">
    <property type="term" value="F:hydrolase activity"/>
    <property type="evidence" value="ECO:0007669"/>
    <property type="project" value="UniProtKB-KW"/>
</dbReference>
<name>A0A9E8G531_9VIRU</name>
<protein>
    <submittedName>
        <fullName evidence="2">Metal-dependent hydrolase</fullName>
    </submittedName>
</protein>
<dbReference type="EMBL" id="OP765584">
    <property type="protein sequence ID" value="UZT29261.1"/>
    <property type="molecule type" value="Genomic_DNA"/>
</dbReference>
<keyword evidence="2" id="KW-0378">Hydrolase</keyword>
<sequence>MKINIFTLILSILIILLCIKIYSESDYSNLKCIISNLDSNTYCVRERNKLELAADKLAKVNINLKKLIDYCKIQYPHQENVKLLVNNYNPKKIVETLPTSKHTAYSENKGEKLAFCLNNEKNGNQLIDMNTLMYVALHEISHIATKSVGHTDEFWQNFKFFIEQAAVLNIYKPIDYKKTPAKYCGMDITDNPYFDIE</sequence>
<dbReference type="EMBL" id="OP765507">
    <property type="protein sequence ID" value="UZT28909.1"/>
    <property type="molecule type" value="Genomic_DNA"/>
</dbReference>
<accession>A0A9E8G531</accession>
<organism evidence="2">
    <name type="scientific">Nucleocytoviricota sp</name>
    <dbReference type="NCBI Taxonomy" id="2809609"/>
    <lineage>
        <taxon>Viruses</taxon>
        <taxon>Varidnaviria</taxon>
        <taxon>Bamfordvirae</taxon>
        <taxon>Nucleocytoviricota</taxon>
    </lineage>
</organism>
<reference evidence="2" key="1">
    <citation type="submission" date="2022-11" db="EMBL/GenBank/DDBJ databases">
        <title>Genomics discovery of giant fungal viruses from subsurface oceanic crustal fluids.</title>
        <authorList>
            <person name="Bhattacharjee A.S."/>
            <person name="Schulz F."/>
            <person name="Woyke T."/>
            <person name="Orcutt B.N."/>
            <person name="Matinez Martinez J."/>
        </authorList>
    </citation>
    <scope>NUCLEOTIDE SEQUENCE</scope>
    <source>
        <strain evidence="1">VSAG1.JdFR</strain>
        <strain evidence="2">VSAG8.JdFR</strain>
    </source>
</reference>
<proteinExistence type="predicted"/>
<evidence type="ECO:0000313" key="2">
    <source>
        <dbReference type="EMBL" id="UZT29261.1"/>
    </source>
</evidence>